<protein>
    <submittedName>
        <fullName evidence="1">Uncharacterized protein</fullName>
    </submittedName>
</protein>
<dbReference type="Proteomes" id="UP000252355">
    <property type="component" value="Unassembled WGS sequence"/>
</dbReference>
<proteinExistence type="predicted"/>
<comment type="caution">
    <text evidence="1">The sequence shown here is derived from an EMBL/GenBank/DDBJ whole genome shotgun (WGS) entry which is preliminary data.</text>
</comment>
<sequence>MKVQIIPEEIIWQYLANCLSGYPDQELPHRKHFDKLPLEIELSEEFLTRWRRTVGALVGREVAITFQFRPFLFLENDQVVRASALDELFWRQTTLAFSDRAPRRLWEDLVGRRQGKPPVWQTVTPADALFLALLDRRLVDRFDFAWLHANDAPWLVVAMFLHLWQFYNPATLPWKVYLERPDPVPLPLRELLIEHTATFFQALAYAIHRFGQAETDRPTSLPKPAQRRIRFFFEHAADVLRLASGDPFATGAIRTAVAAWTGPAALGFDDARFLEGAIEQYGLFRHIDAFHRECRALTDICQSGGIHEQELPDQTPSRHVSDL</sequence>
<name>A0A367ZWC1_9BACT</name>
<evidence type="ECO:0000313" key="1">
    <source>
        <dbReference type="EMBL" id="RCK81652.1"/>
    </source>
</evidence>
<dbReference type="AlphaFoldDB" id="A0A367ZWC1"/>
<reference evidence="1 2" key="1">
    <citation type="submission" date="2018-05" db="EMBL/GenBank/DDBJ databases">
        <title>A metagenomic window into the 2 km-deep terrestrial subsurface aquifer revealed taxonomically and functionally diverse microbial community comprising novel uncultured bacterial lineages.</title>
        <authorList>
            <person name="Kadnikov V.V."/>
            <person name="Mardanov A.V."/>
            <person name="Beletsky A.V."/>
            <person name="Banks D."/>
            <person name="Pimenov N.V."/>
            <person name="Frank Y.A."/>
            <person name="Karnachuk O.V."/>
            <person name="Ravin N.V."/>
        </authorList>
    </citation>
    <scope>NUCLEOTIDE SEQUENCE [LARGE SCALE GENOMIC DNA]</scope>
    <source>
        <strain evidence="1">BY5</strain>
    </source>
</reference>
<evidence type="ECO:0000313" key="2">
    <source>
        <dbReference type="Proteomes" id="UP000252355"/>
    </source>
</evidence>
<dbReference type="EMBL" id="QOQW01000001">
    <property type="protein sequence ID" value="RCK81652.1"/>
    <property type="molecule type" value="Genomic_DNA"/>
</dbReference>
<accession>A0A367ZWC1</accession>
<gene>
    <name evidence="1" type="ORF">OZSIB_0786</name>
</gene>
<organism evidence="1 2">
    <name type="scientific">Candidatus Ozemobacter sibiricus</name>
    <dbReference type="NCBI Taxonomy" id="2268124"/>
    <lineage>
        <taxon>Bacteria</taxon>
        <taxon>Candidatus Ozemobacteria</taxon>
        <taxon>Candidatus Ozemobacterales</taxon>
        <taxon>Candidatus Ozemobacteraceae</taxon>
        <taxon>Candidatus Ozemobacter</taxon>
    </lineage>
</organism>